<protein>
    <submittedName>
        <fullName evidence="1">Uncharacterized protein</fullName>
    </submittedName>
</protein>
<evidence type="ECO:0000313" key="1">
    <source>
        <dbReference type="EMBL" id="KKN21368.1"/>
    </source>
</evidence>
<name>A0A0F9RW12_9ZZZZ</name>
<comment type="caution">
    <text evidence="1">The sequence shown here is derived from an EMBL/GenBank/DDBJ whole genome shotgun (WGS) entry which is preliminary data.</text>
</comment>
<dbReference type="AlphaFoldDB" id="A0A0F9RW12"/>
<sequence length="860" mass="93420">MVNANASLSSGFTVRQATRDLGGSLCTHTVRVAQDLDAAAWVEYDAGALLGHDCNDSWWQDVRRDTQNTALMKTVNGGLGSDFFHEFTLNVYAVQQAAPGVLERICPWAGHLEMIVQDFYGQDNFKIAALVVLAIVGEPDEYQLKLVEKGADSDVMLTHWVNFQDRYMVIYKEGTKLVALAYQDAAHTILEDRAEITLSGDLDFQYVSMPMAWGQAGAETSSGLIDPVFGSFEQLPCGFTVRSSAAQDLGASFTLPEVGSTELKGGLFVGVDASAELSAHVEVSYDRIFGECWQRKMWFDGTYYWRAYYSIALDSFIFEYIHKTGLSGNVWTENANARIDASGFDASAIEADFSVRGAENGIPISLVYSDGRDVWVAESDEASVLGWAWENLTKVLDATAPDWYRYVALFGDRKTPVNRLYAAAVYYDDTPGAVQYVQLKEQLTPGDITGWDAVEDISNTANTNKILGVQGRSTGSTGPAKKEIIIIYKEGIALRSRYHRSSTGWEAIQDIDTTTSNKKSKAGFDAEHYEELGLLDTHLIYIDADGSVRAAERDSGAAEVWGLFVTLDSSTAEHENVCISSAGVIQTFIWQHEHQIAYRQHLCNPERWIPALGDANNQFDPSTEAIVTTTAQPEQMQMADGLMAGDAVAISWIGVIAATSGIGWGIITPATIEDLAGEFIVRHSDNQTLAAGFNAAALNEELPGEFIVRHSASVNLLGGFIVRHPGSQDLGASFDGQVSLNIPAEFSVRRSWLEELPAEFVAAQGSQSLAAEFIVRPAGSASLLGTINVIHFLTLAAEFEMRSSSSENLTAELIVRHPDSEDLAAAFSVTGTASVNLLGGFIVGQIESEELLGGGGDYCL</sequence>
<dbReference type="EMBL" id="LAZR01003154">
    <property type="protein sequence ID" value="KKN21368.1"/>
    <property type="molecule type" value="Genomic_DNA"/>
</dbReference>
<gene>
    <name evidence="1" type="ORF">LCGC14_0926190</name>
</gene>
<organism evidence="1">
    <name type="scientific">marine sediment metagenome</name>
    <dbReference type="NCBI Taxonomy" id="412755"/>
    <lineage>
        <taxon>unclassified sequences</taxon>
        <taxon>metagenomes</taxon>
        <taxon>ecological metagenomes</taxon>
    </lineage>
</organism>
<accession>A0A0F9RW12</accession>
<proteinExistence type="predicted"/>
<reference evidence="1" key="1">
    <citation type="journal article" date="2015" name="Nature">
        <title>Complex archaea that bridge the gap between prokaryotes and eukaryotes.</title>
        <authorList>
            <person name="Spang A."/>
            <person name="Saw J.H."/>
            <person name="Jorgensen S.L."/>
            <person name="Zaremba-Niedzwiedzka K."/>
            <person name="Martijn J."/>
            <person name="Lind A.E."/>
            <person name="van Eijk R."/>
            <person name="Schleper C."/>
            <person name="Guy L."/>
            <person name="Ettema T.J."/>
        </authorList>
    </citation>
    <scope>NUCLEOTIDE SEQUENCE</scope>
</reference>